<dbReference type="AlphaFoldDB" id="A0A103Y2J0"/>
<dbReference type="InterPro" id="IPR000756">
    <property type="entry name" value="Diacylglycerol_kin_accessory"/>
</dbReference>
<dbReference type="PROSITE" id="PS50146">
    <property type="entry name" value="DAGK"/>
    <property type="match status" value="1"/>
</dbReference>
<evidence type="ECO:0000256" key="3">
    <source>
        <dbReference type="ARBA" id="ARBA00022679"/>
    </source>
</evidence>
<dbReference type="InterPro" id="IPR037607">
    <property type="entry name" value="DGK"/>
</dbReference>
<dbReference type="PANTHER" id="PTHR11255:SF80">
    <property type="entry name" value="EYE-SPECIFIC DIACYLGLYCEROL KINASE"/>
    <property type="match status" value="1"/>
</dbReference>
<comment type="caution">
    <text evidence="10">The sequence shown here is derived from an EMBL/GenBank/DDBJ whole genome shotgun (WGS) entry which is preliminary data.</text>
</comment>
<comment type="similarity">
    <text evidence="1 8">Belongs to the eukaryotic diacylglycerol kinase family.</text>
</comment>
<keyword evidence="3 8" id="KW-0808">Transferase</keyword>
<keyword evidence="5 8" id="KW-0418">Kinase</keyword>
<proteinExistence type="inferred from homology"/>
<protein>
    <recommendedName>
        <fullName evidence="8">Diacylglycerol kinase</fullName>
        <shortName evidence="8">DAG kinase</shortName>
        <ecNumber evidence="8">2.7.1.107</ecNumber>
    </recommendedName>
</protein>
<dbReference type="FunFam" id="3.40.50.10330:FF:000023">
    <property type="entry name" value="diacylglycerol kinase"/>
    <property type="match status" value="1"/>
</dbReference>
<accession>A0A103Y2J0</accession>
<dbReference type="Pfam" id="PF00781">
    <property type="entry name" value="DAGK_cat"/>
    <property type="match status" value="1"/>
</dbReference>
<dbReference type="GO" id="GO:0016020">
    <property type="term" value="C:membrane"/>
    <property type="evidence" value="ECO:0007669"/>
    <property type="project" value="TreeGrafter"/>
</dbReference>
<dbReference type="Pfam" id="PF00609">
    <property type="entry name" value="DAGK_acc"/>
    <property type="match status" value="1"/>
</dbReference>
<evidence type="ECO:0000256" key="5">
    <source>
        <dbReference type="ARBA" id="ARBA00022777"/>
    </source>
</evidence>
<dbReference type="SMART" id="SM00045">
    <property type="entry name" value="DAGKa"/>
    <property type="match status" value="1"/>
</dbReference>
<comment type="catalytic activity">
    <reaction evidence="8">
        <text>a 1,2-diacyl-sn-glycerol + ATP = a 1,2-diacyl-sn-glycero-3-phosphate + ADP + H(+)</text>
        <dbReference type="Rhea" id="RHEA:10272"/>
        <dbReference type="ChEBI" id="CHEBI:15378"/>
        <dbReference type="ChEBI" id="CHEBI:17815"/>
        <dbReference type="ChEBI" id="CHEBI:30616"/>
        <dbReference type="ChEBI" id="CHEBI:58608"/>
        <dbReference type="ChEBI" id="CHEBI:456216"/>
        <dbReference type="EC" id="2.7.1.107"/>
    </reaction>
</comment>
<evidence type="ECO:0000256" key="6">
    <source>
        <dbReference type="ARBA" id="ARBA00022840"/>
    </source>
</evidence>
<dbReference type="PANTHER" id="PTHR11255">
    <property type="entry name" value="DIACYLGLYCEROL KINASE"/>
    <property type="match status" value="1"/>
</dbReference>
<dbReference type="Gene3D" id="3.40.50.10330">
    <property type="entry name" value="Probable inorganic polyphosphate/atp-NAD kinase, domain 1"/>
    <property type="match status" value="1"/>
</dbReference>
<dbReference type="InterPro" id="IPR017438">
    <property type="entry name" value="ATP-NAD_kinase_N"/>
</dbReference>
<evidence type="ECO:0000256" key="2">
    <source>
        <dbReference type="ARBA" id="ARBA00011245"/>
    </source>
</evidence>
<keyword evidence="6 8" id="KW-0067">ATP-binding</keyword>
<evidence type="ECO:0000256" key="4">
    <source>
        <dbReference type="ARBA" id="ARBA00022741"/>
    </source>
</evidence>
<dbReference type="InterPro" id="IPR001206">
    <property type="entry name" value="Diacylglycerol_kinase_cat_dom"/>
</dbReference>
<dbReference type="Gramene" id="KVI01349">
    <property type="protein sequence ID" value="KVI01349"/>
    <property type="gene ID" value="Ccrd_020375"/>
</dbReference>
<dbReference type="Proteomes" id="UP000243975">
    <property type="component" value="Unassembled WGS sequence"/>
</dbReference>
<dbReference type="STRING" id="59895.A0A103Y2J0"/>
<gene>
    <name evidence="10" type="ORF">Ccrd_020375</name>
</gene>
<name>A0A103Y2J0_CYNCS</name>
<dbReference type="GO" id="GO:0005524">
    <property type="term" value="F:ATP binding"/>
    <property type="evidence" value="ECO:0007669"/>
    <property type="project" value="UniProtKB-KW"/>
</dbReference>
<dbReference type="SUPFAM" id="SSF111331">
    <property type="entry name" value="NAD kinase/diacylglycerol kinase-like"/>
    <property type="match status" value="1"/>
</dbReference>
<evidence type="ECO:0000256" key="8">
    <source>
        <dbReference type="RuleBase" id="RU361128"/>
    </source>
</evidence>
<comment type="subunit">
    <text evidence="2">Monomer.</text>
</comment>
<keyword evidence="7" id="KW-0346">Stress response</keyword>
<evidence type="ECO:0000313" key="11">
    <source>
        <dbReference type="Proteomes" id="UP000243975"/>
    </source>
</evidence>
<evidence type="ECO:0000259" key="9">
    <source>
        <dbReference type="PROSITE" id="PS50146"/>
    </source>
</evidence>
<dbReference type="EC" id="2.7.1.107" evidence="8"/>
<dbReference type="GO" id="GO:0007200">
    <property type="term" value="P:phospholipase C-activating G protein-coupled receptor signaling pathway"/>
    <property type="evidence" value="ECO:0007669"/>
    <property type="project" value="InterPro"/>
</dbReference>
<evidence type="ECO:0000313" key="10">
    <source>
        <dbReference type="EMBL" id="KVI01349.1"/>
    </source>
</evidence>
<dbReference type="GO" id="GO:0004143">
    <property type="term" value="F:ATP-dependent diacylglycerol kinase activity"/>
    <property type="evidence" value="ECO:0007669"/>
    <property type="project" value="UniProtKB-EC"/>
</dbReference>
<organism evidence="10 11">
    <name type="scientific">Cynara cardunculus var. scolymus</name>
    <name type="common">Globe artichoke</name>
    <name type="synonym">Cynara scolymus</name>
    <dbReference type="NCBI Taxonomy" id="59895"/>
    <lineage>
        <taxon>Eukaryota</taxon>
        <taxon>Viridiplantae</taxon>
        <taxon>Streptophyta</taxon>
        <taxon>Embryophyta</taxon>
        <taxon>Tracheophyta</taxon>
        <taxon>Spermatophyta</taxon>
        <taxon>Magnoliopsida</taxon>
        <taxon>eudicotyledons</taxon>
        <taxon>Gunneridae</taxon>
        <taxon>Pentapetalae</taxon>
        <taxon>asterids</taxon>
        <taxon>campanulids</taxon>
        <taxon>Asterales</taxon>
        <taxon>Asteraceae</taxon>
        <taxon>Carduoideae</taxon>
        <taxon>Cardueae</taxon>
        <taxon>Carduinae</taxon>
        <taxon>Cynara</taxon>
    </lineage>
</organism>
<dbReference type="SMART" id="SM00046">
    <property type="entry name" value="DAGKc"/>
    <property type="match status" value="1"/>
</dbReference>
<dbReference type="OMA" id="VYSGYSC"/>
<evidence type="ECO:0000256" key="7">
    <source>
        <dbReference type="ARBA" id="ARBA00023016"/>
    </source>
</evidence>
<feature type="domain" description="DAGKc" evidence="9">
    <location>
        <begin position="82"/>
        <end position="243"/>
    </location>
</feature>
<keyword evidence="4 8" id="KW-0547">Nucleotide-binding</keyword>
<dbReference type="InterPro" id="IPR016064">
    <property type="entry name" value="NAD/diacylglycerol_kinase_sf"/>
</dbReference>
<sequence length="419" mass="46723">MESPEPEKMVNRVAVKSSVIDSIKGCSLSGIRIPKEELRQKITMPEYLRFAIRDSIASKDIDSGKHHYDGTTTAGDKPLVVAAECPLVVFINSKSGGRHGPELKARLQDLMGEEQVFDLQTVKPHEFVQYGLGCLERFAGLGDNCAKETRERLRIVVAGGDGTVGWVLGCLGELHKQGRDPVPPTAIIPLGTGNDLSRSFGWGGSFPFNWRAAIKRTLDRATHSQTSHLDSFLDAGMDAQVAYGFHHLRNEKPYLAQGPISNKMIYSGYSCKQGWFFTPCMADPGLRGLKNILRLYVKRLNSSEWELVPIPPSGRNPWGKLKPKYMEKKGFVEANADDGLLEVFGFKHGWHASFVMVELISAKHIAQAAAIRFEFRGGAWKKAFMQMDGEPWKQPLKNEFSTFVDIKRVPFRSVMINAQ</sequence>
<reference evidence="10 11" key="1">
    <citation type="journal article" date="2016" name="Sci. Rep.">
        <title>The genome sequence of the outbreeding globe artichoke constructed de novo incorporating a phase-aware low-pass sequencing strategy of F1 progeny.</title>
        <authorList>
            <person name="Scaglione D."/>
            <person name="Reyes-Chin-Wo S."/>
            <person name="Acquadro A."/>
            <person name="Froenicke L."/>
            <person name="Portis E."/>
            <person name="Beitel C."/>
            <person name="Tirone M."/>
            <person name="Mauro R."/>
            <person name="Lo Monaco A."/>
            <person name="Mauromicale G."/>
            <person name="Faccioli P."/>
            <person name="Cattivelli L."/>
            <person name="Rieseberg L."/>
            <person name="Michelmore R."/>
            <person name="Lanteri S."/>
        </authorList>
    </citation>
    <scope>NUCLEOTIDE SEQUENCE [LARGE SCALE GENOMIC DNA]</scope>
    <source>
        <strain evidence="10">2C</strain>
    </source>
</reference>
<dbReference type="EMBL" id="LEKV01003117">
    <property type="protein sequence ID" value="KVI01349.1"/>
    <property type="molecule type" value="Genomic_DNA"/>
</dbReference>
<evidence type="ECO:0000256" key="1">
    <source>
        <dbReference type="ARBA" id="ARBA00009280"/>
    </source>
</evidence>
<keyword evidence="11" id="KW-1185">Reference proteome</keyword>